<keyword evidence="3" id="KW-0472">Membrane</keyword>
<evidence type="ECO:0000259" key="9">
    <source>
        <dbReference type="Pfam" id="PF03520"/>
    </source>
</evidence>
<keyword evidence="3" id="KW-1003">Cell membrane</keyword>
<feature type="compositionally biased region" description="Pro residues" evidence="8">
    <location>
        <begin position="73"/>
        <end position="84"/>
    </location>
</feature>
<evidence type="ECO:0000313" key="10">
    <source>
        <dbReference type="EMBL" id="KAK9751849.1"/>
    </source>
</evidence>
<evidence type="ECO:0000256" key="1">
    <source>
        <dbReference type="ARBA" id="ARBA00004651"/>
    </source>
</evidence>
<organism evidence="10 11">
    <name type="scientific">Popillia japonica</name>
    <name type="common">Japanese beetle</name>
    <dbReference type="NCBI Taxonomy" id="7064"/>
    <lineage>
        <taxon>Eukaryota</taxon>
        <taxon>Metazoa</taxon>
        <taxon>Ecdysozoa</taxon>
        <taxon>Arthropoda</taxon>
        <taxon>Hexapoda</taxon>
        <taxon>Insecta</taxon>
        <taxon>Pterygota</taxon>
        <taxon>Neoptera</taxon>
        <taxon>Endopterygota</taxon>
        <taxon>Coleoptera</taxon>
        <taxon>Polyphaga</taxon>
        <taxon>Scarabaeiformia</taxon>
        <taxon>Scarabaeidae</taxon>
        <taxon>Rutelinae</taxon>
        <taxon>Popillia</taxon>
    </lineage>
</organism>
<keyword evidence="4" id="KW-0630">Potassium</keyword>
<dbReference type="InterPro" id="IPR013821">
    <property type="entry name" value="K_chnl_volt-dep_KCNQ_C"/>
</dbReference>
<comment type="catalytic activity">
    <reaction evidence="7">
        <text>K(+)(in) = K(+)(out)</text>
        <dbReference type="Rhea" id="RHEA:29463"/>
        <dbReference type="ChEBI" id="CHEBI:29103"/>
    </reaction>
</comment>
<evidence type="ECO:0000256" key="6">
    <source>
        <dbReference type="ARBA" id="ARBA00023303"/>
    </source>
</evidence>
<dbReference type="Proteomes" id="UP001458880">
    <property type="component" value="Unassembled WGS sequence"/>
</dbReference>
<dbReference type="AlphaFoldDB" id="A0AAW1MZM0"/>
<feature type="region of interest" description="Disordered" evidence="8">
    <location>
        <begin position="98"/>
        <end position="130"/>
    </location>
</feature>
<protein>
    <submittedName>
        <fullName evidence="10">KCNQ voltage-gated potassium channel</fullName>
    </submittedName>
</protein>
<keyword evidence="5" id="KW-0406">Ion transport</keyword>
<feature type="region of interest" description="Disordered" evidence="8">
    <location>
        <begin position="71"/>
        <end position="90"/>
    </location>
</feature>
<feature type="compositionally biased region" description="Low complexity" evidence="8">
    <location>
        <begin position="163"/>
        <end position="182"/>
    </location>
</feature>
<comment type="caution">
    <text evidence="10">The sequence shown here is derived from an EMBL/GenBank/DDBJ whole genome shotgun (WGS) entry which is preliminary data.</text>
</comment>
<evidence type="ECO:0000256" key="2">
    <source>
        <dbReference type="ARBA" id="ARBA00022448"/>
    </source>
</evidence>
<dbReference type="GO" id="GO:0008076">
    <property type="term" value="C:voltage-gated potassium channel complex"/>
    <property type="evidence" value="ECO:0007669"/>
    <property type="project" value="TreeGrafter"/>
</dbReference>
<keyword evidence="11" id="KW-1185">Reference proteome</keyword>
<evidence type="ECO:0000256" key="3">
    <source>
        <dbReference type="ARBA" id="ARBA00022475"/>
    </source>
</evidence>
<sequence>MCQHVRLDQILGKQGSKAKDVYASKISLASRVVKVERQVDDIEMKLDQLLELYMEDRKRFLALPFFADHSPSERPPYPPPPSMPNPSAVLKPKPILVDKQSSEPSSPITKNFKEPPTVSVTKKPMHRGFSDLGNRIKKKVTLSSPYDGEVVIVVPALEPPPQTHQQASVQSHTSSSTVSEMQSQDREPSSPKTTTESSVYIEDHELAGSEQYEDDGQDSDTALLSKSTEVTITSIVLPIPSNGVQQSEENLDT</sequence>
<gene>
    <name evidence="10" type="ORF">QE152_g4741</name>
</gene>
<evidence type="ECO:0000313" key="11">
    <source>
        <dbReference type="Proteomes" id="UP001458880"/>
    </source>
</evidence>
<proteinExistence type="predicted"/>
<dbReference type="InterPro" id="IPR003937">
    <property type="entry name" value="K_chnl_volt-dep_KCNQ"/>
</dbReference>
<dbReference type="PANTHER" id="PTHR47735">
    <property type="entry name" value="POTASSIUM VOLTAGE-GATED CHANNEL SUBFAMILY KQT MEMBER 4"/>
    <property type="match status" value="1"/>
</dbReference>
<feature type="region of interest" description="Disordered" evidence="8">
    <location>
        <begin position="158"/>
        <end position="225"/>
    </location>
</feature>
<accession>A0AAW1MZM0</accession>
<keyword evidence="6 10" id="KW-0407">Ion channel</keyword>
<reference evidence="10 11" key="1">
    <citation type="journal article" date="2024" name="BMC Genomics">
        <title>De novo assembly and annotation of Popillia japonica's genome with initial clues to its potential as an invasive pest.</title>
        <authorList>
            <person name="Cucini C."/>
            <person name="Boschi S."/>
            <person name="Funari R."/>
            <person name="Cardaioli E."/>
            <person name="Iannotti N."/>
            <person name="Marturano G."/>
            <person name="Paoli F."/>
            <person name="Bruttini M."/>
            <person name="Carapelli A."/>
            <person name="Frati F."/>
            <person name="Nardi F."/>
        </authorList>
    </citation>
    <scope>NUCLEOTIDE SEQUENCE [LARGE SCALE GENOMIC DNA]</scope>
    <source>
        <strain evidence="10">DMR45628</strain>
    </source>
</reference>
<feature type="domain" description="Potassium channel voltage dependent KCNQ C-terminal" evidence="9">
    <location>
        <begin position="18"/>
        <end position="56"/>
    </location>
</feature>
<evidence type="ECO:0000256" key="5">
    <source>
        <dbReference type="ARBA" id="ARBA00023065"/>
    </source>
</evidence>
<dbReference type="GO" id="GO:0005249">
    <property type="term" value="F:voltage-gated potassium channel activity"/>
    <property type="evidence" value="ECO:0007669"/>
    <property type="project" value="InterPro"/>
</dbReference>
<dbReference type="EMBL" id="JASPKY010000025">
    <property type="protein sequence ID" value="KAK9751849.1"/>
    <property type="molecule type" value="Genomic_DNA"/>
</dbReference>
<comment type="subcellular location">
    <subcellularLocation>
        <location evidence="1">Cell membrane</location>
        <topology evidence="1">Multi-pass membrane protein</topology>
    </subcellularLocation>
</comment>
<dbReference type="Pfam" id="PF03520">
    <property type="entry name" value="KCNQ_channel"/>
    <property type="match status" value="1"/>
</dbReference>
<evidence type="ECO:0000256" key="7">
    <source>
        <dbReference type="ARBA" id="ARBA00034430"/>
    </source>
</evidence>
<keyword evidence="2" id="KW-0813">Transport</keyword>
<evidence type="ECO:0000256" key="4">
    <source>
        <dbReference type="ARBA" id="ARBA00022958"/>
    </source>
</evidence>
<name>A0AAW1MZM0_POPJA</name>
<evidence type="ECO:0000256" key="8">
    <source>
        <dbReference type="SAM" id="MobiDB-lite"/>
    </source>
</evidence>